<organism evidence="1 2">
    <name type="scientific">Brassica carinata</name>
    <name type="common">Ethiopian mustard</name>
    <name type="synonym">Abyssinian cabbage</name>
    <dbReference type="NCBI Taxonomy" id="52824"/>
    <lineage>
        <taxon>Eukaryota</taxon>
        <taxon>Viridiplantae</taxon>
        <taxon>Streptophyta</taxon>
        <taxon>Embryophyta</taxon>
        <taxon>Tracheophyta</taxon>
        <taxon>Spermatophyta</taxon>
        <taxon>Magnoliopsida</taxon>
        <taxon>eudicotyledons</taxon>
        <taxon>Gunneridae</taxon>
        <taxon>Pentapetalae</taxon>
        <taxon>rosids</taxon>
        <taxon>malvids</taxon>
        <taxon>Brassicales</taxon>
        <taxon>Brassicaceae</taxon>
        <taxon>Brassiceae</taxon>
        <taxon>Brassica</taxon>
    </lineage>
</organism>
<dbReference type="Proteomes" id="UP000886595">
    <property type="component" value="Unassembled WGS sequence"/>
</dbReference>
<protein>
    <submittedName>
        <fullName evidence="1">Uncharacterized protein</fullName>
    </submittedName>
</protein>
<proteinExistence type="predicted"/>
<dbReference type="AlphaFoldDB" id="A0A8X7V8P7"/>
<keyword evidence="2" id="KW-1185">Reference proteome</keyword>
<gene>
    <name evidence="1" type="ORF">Bca52824_026272</name>
</gene>
<evidence type="ECO:0000313" key="1">
    <source>
        <dbReference type="EMBL" id="KAG2306524.1"/>
    </source>
</evidence>
<dbReference type="EMBL" id="JAAMPC010000006">
    <property type="protein sequence ID" value="KAG2306524.1"/>
    <property type="molecule type" value="Genomic_DNA"/>
</dbReference>
<evidence type="ECO:0000313" key="2">
    <source>
        <dbReference type="Proteomes" id="UP000886595"/>
    </source>
</evidence>
<comment type="caution">
    <text evidence="1">The sequence shown here is derived from an EMBL/GenBank/DDBJ whole genome shotgun (WGS) entry which is preliminary data.</text>
</comment>
<name>A0A8X7V8P7_BRACI</name>
<sequence>MKKGPDSMTEARDREEDSFCFSFSSKARSLHLLHLESEPGGSGKRTSTIFMKPWSPPSQLKSGSMVVEAKTIIATPTGMIRNSFNGKREGYSDKAVAIRYVKLIPSGS</sequence>
<accession>A0A8X7V8P7</accession>
<reference evidence="1 2" key="1">
    <citation type="submission" date="2020-02" db="EMBL/GenBank/DDBJ databases">
        <authorList>
            <person name="Ma Q."/>
            <person name="Huang Y."/>
            <person name="Song X."/>
            <person name="Pei D."/>
        </authorList>
    </citation>
    <scope>NUCLEOTIDE SEQUENCE [LARGE SCALE GENOMIC DNA]</scope>
    <source>
        <strain evidence="1">Sxm20200214</strain>
        <tissue evidence="1">Leaf</tissue>
    </source>
</reference>